<keyword evidence="2" id="KW-0540">Nuclease</keyword>
<proteinExistence type="predicted"/>
<evidence type="ECO:0000313" key="3">
    <source>
        <dbReference type="Proteomes" id="UP000297792"/>
    </source>
</evidence>
<dbReference type="GO" id="GO:0008270">
    <property type="term" value="F:zinc ion binding"/>
    <property type="evidence" value="ECO:0007669"/>
    <property type="project" value="InterPro"/>
</dbReference>
<accession>A0A4Z0HKB8</accession>
<evidence type="ECO:0000313" key="2">
    <source>
        <dbReference type="EMBL" id="TGB37887.1"/>
    </source>
</evidence>
<dbReference type="EMBL" id="RWKA01000018">
    <property type="protein sequence ID" value="TGB37887.1"/>
    <property type="molecule type" value="Genomic_DNA"/>
</dbReference>
<dbReference type="Gene3D" id="1.10.30.50">
    <property type="match status" value="1"/>
</dbReference>
<gene>
    <name evidence="2" type="ORF">EJD98_25390</name>
</gene>
<comment type="caution">
    <text evidence="2">The sequence shown here is derived from an EMBL/GenBank/DDBJ whole genome shotgun (WGS) entry which is preliminary data.</text>
</comment>
<feature type="domain" description="HNH" evidence="1">
    <location>
        <begin position="70"/>
        <end position="109"/>
    </location>
</feature>
<dbReference type="InterPro" id="IPR003615">
    <property type="entry name" value="HNH_nuc"/>
</dbReference>
<dbReference type="Proteomes" id="UP000297792">
    <property type="component" value="Unassembled WGS sequence"/>
</dbReference>
<protein>
    <submittedName>
        <fullName evidence="2">HNH endonuclease</fullName>
    </submittedName>
</protein>
<name>A0A4Z0HKB8_MYCPR</name>
<keyword evidence="2" id="KW-0378">Hydrolase</keyword>
<dbReference type="InterPro" id="IPR002711">
    <property type="entry name" value="HNH"/>
</dbReference>
<reference evidence="2 3" key="1">
    <citation type="submission" date="2018-12" db="EMBL/GenBank/DDBJ databases">
        <title>Draft genome sequences of Mycolicibacterium peregrinum isolated from a pig with lymphadenitis and from soil on the same Japanese pig farm.</title>
        <authorList>
            <person name="Komatsu T."/>
            <person name="Ohya K."/>
            <person name="Sawai K."/>
            <person name="Odoi J.O."/>
            <person name="Otsu K."/>
            <person name="Ota A."/>
            <person name="Ito T."/>
            <person name="Kawai M."/>
            <person name="Maruyama F."/>
        </authorList>
    </citation>
    <scope>NUCLEOTIDE SEQUENCE [LARGE SCALE GENOMIC DNA]</scope>
    <source>
        <strain evidence="2 3">138</strain>
    </source>
</reference>
<dbReference type="Pfam" id="PF01844">
    <property type="entry name" value="HNH"/>
    <property type="match status" value="1"/>
</dbReference>
<keyword evidence="3" id="KW-1185">Reference proteome</keyword>
<dbReference type="AlphaFoldDB" id="A0A4Z0HKB8"/>
<dbReference type="GO" id="GO:0003676">
    <property type="term" value="F:nucleic acid binding"/>
    <property type="evidence" value="ECO:0007669"/>
    <property type="project" value="InterPro"/>
</dbReference>
<dbReference type="CDD" id="cd00085">
    <property type="entry name" value="HNHc"/>
    <property type="match status" value="1"/>
</dbReference>
<dbReference type="GO" id="GO:0004519">
    <property type="term" value="F:endonuclease activity"/>
    <property type="evidence" value="ECO:0007669"/>
    <property type="project" value="UniProtKB-KW"/>
</dbReference>
<sequence length="126" mass="14060">MPRAPRRCPGDNGNCTNLIRNTRYCPDHTEAWKGERTASSRATSSWEWQSKIRPAILQRDGYECQIRTPGICIGYATTVDKIVPAARRPDLAHDASNLRAACDPCNAHKARTDDRGPGNARSRRGR</sequence>
<keyword evidence="2" id="KW-0255">Endonuclease</keyword>
<evidence type="ECO:0000259" key="1">
    <source>
        <dbReference type="Pfam" id="PF01844"/>
    </source>
</evidence>
<organism evidence="2 3">
    <name type="scientific">Mycolicibacterium peregrinum</name>
    <name type="common">Mycobacterium peregrinum</name>
    <dbReference type="NCBI Taxonomy" id="43304"/>
    <lineage>
        <taxon>Bacteria</taxon>
        <taxon>Bacillati</taxon>
        <taxon>Actinomycetota</taxon>
        <taxon>Actinomycetes</taxon>
        <taxon>Mycobacteriales</taxon>
        <taxon>Mycobacteriaceae</taxon>
        <taxon>Mycolicibacterium</taxon>
    </lineage>
</organism>